<accession>A0A4Y7U3J5</accession>
<reference evidence="1 2" key="1">
    <citation type="journal article" date="2018" name="Syst. Appl. Microbiol.">
        <title>Flavobacterium circumlabens sp. nov. and Flavobacterium cupreum sp. nov., two psychrotrophic species isolated from Antarctic environmental samples.</title>
        <authorList>
            <person name="Kralova S."/>
            <person name="Busse H.J."/>
            <person name="Svec P."/>
            <person name="Maslanova I."/>
            <person name="Stankova E."/>
            <person name="Bartak M."/>
            <person name="Sedlacek I."/>
        </authorList>
    </citation>
    <scope>NUCLEOTIDE SEQUENCE [LARGE SCALE GENOMIC DNA]</scope>
    <source>
        <strain evidence="1 2">CCM 8828</strain>
    </source>
</reference>
<feature type="non-terminal residue" evidence="1">
    <location>
        <position position="1"/>
    </location>
</feature>
<dbReference type="Gene3D" id="3.40.50.300">
    <property type="entry name" value="P-loop containing nucleotide triphosphate hydrolases"/>
    <property type="match status" value="1"/>
</dbReference>
<protein>
    <submittedName>
        <fullName evidence="1">ATP-dependent endonuclease</fullName>
    </submittedName>
</protein>
<keyword evidence="1" id="KW-0540">Nuclease</keyword>
<dbReference type="InterPro" id="IPR027417">
    <property type="entry name" value="P-loop_NTPase"/>
</dbReference>
<dbReference type="EMBL" id="QWDN01000866">
    <property type="protein sequence ID" value="TEB40824.1"/>
    <property type="molecule type" value="Genomic_DNA"/>
</dbReference>
<dbReference type="Proteomes" id="UP000298340">
    <property type="component" value="Unassembled WGS sequence"/>
</dbReference>
<dbReference type="AlphaFoldDB" id="A0A4Y7U3J5"/>
<dbReference type="SUPFAM" id="SSF52540">
    <property type="entry name" value="P-loop containing nucleoside triphosphate hydrolases"/>
    <property type="match status" value="1"/>
</dbReference>
<keyword evidence="1" id="KW-0378">Hydrolase</keyword>
<sequence>NYSNTPAFTIHKKIYFPKKSSGGGVAFTRQINKHKNTIFIVDEASMISDTTSDSKLYDNGSLLDDLISYVYSGTNCKMILLGDTAQLPPVNLDISPALDTQTLGIHYNKEI</sequence>
<evidence type="ECO:0000313" key="2">
    <source>
        <dbReference type="Proteomes" id="UP000298340"/>
    </source>
</evidence>
<comment type="caution">
    <text evidence="1">The sequence shown here is derived from an EMBL/GenBank/DDBJ whole genome shotgun (WGS) entry which is preliminary data.</text>
</comment>
<gene>
    <name evidence="1" type="ORF">D0809_28640</name>
</gene>
<proteinExistence type="predicted"/>
<organism evidence="1 2">
    <name type="scientific">Flavobacterium circumlabens</name>
    <dbReference type="NCBI Taxonomy" id="2133765"/>
    <lineage>
        <taxon>Bacteria</taxon>
        <taxon>Pseudomonadati</taxon>
        <taxon>Bacteroidota</taxon>
        <taxon>Flavobacteriia</taxon>
        <taxon>Flavobacteriales</taxon>
        <taxon>Flavobacteriaceae</taxon>
        <taxon>Flavobacterium</taxon>
    </lineage>
</organism>
<name>A0A4Y7U3J5_9FLAO</name>
<dbReference type="GO" id="GO:0004519">
    <property type="term" value="F:endonuclease activity"/>
    <property type="evidence" value="ECO:0007669"/>
    <property type="project" value="UniProtKB-KW"/>
</dbReference>
<feature type="non-terminal residue" evidence="1">
    <location>
        <position position="111"/>
    </location>
</feature>
<evidence type="ECO:0000313" key="1">
    <source>
        <dbReference type="EMBL" id="TEB40824.1"/>
    </source>
</evidence>
<keyword evidence="1" id="KW-0255">Endonuclease</keyword>